<dbReference type="RefSeq" id="WP_034375730.1">
    <property type="nucleotide sequence ID" value="NZ_AWOR01000089.1"/>
</dbReference>
<dbReference type="GO" id="GO:1990961">
    <property type="term" value="P:xenobiotic detoxification by transmembrane export across the plasma membrane"/>
    <property type="evidence" value="ECO:0007669"/>
    <property type="project" value="InterPro"/>
</dbReference>
<feature type="transmembrane region" description="Helical" evidence="8">
    <location>
        <begin position="310"/>
        <end position="333"/>
    </location>
</feature>
<keyword evidence="3 8" id="KW-0813">Transport</keyword>
<evidence type="ECO:0000259" key="9">
    <source>
        <dbReference type="PROSITE" id="PS50850"/>
    </source>
</evidence>
<dbReference type="InterPro" id="IPR036259">
    <property type="entry name" value="MFS_trans_sf"/>
</dbReference>
<feature type="domain" description="Major facilitator superfamily (MFS) profile" evidence="9">
    <location>
        <begin position="12"/>
        <end position="401"/>
    </location>
</feature>
<dbReference type="PANTHER" id="PTHR23502">
    <property type="entry name" value="MAJOR FACILITATOR SUPERFAMILY"/>
    <property type="match status" value="1"/>
</dbReference>
<evidence type="ECO:0000256" key="4">
    <source>
        <dbReference type="ARBA" id="ARBA00022475"/>
    </source>
</evidence>
<comment type="caution">
    <text evidence="10">The sequence shown here is derived from an EMBL/GenBank/DDBJ whole genome shotgun (WGS) entry which is preliminary data.</text>
</comment>
<feature type="transmembrane region" description="Helical" evidence="8">
    <location>
        <begin position="345"/>
        <end position="365"/>
    </location>
</feature>
<feature type="transmembrane region" description="Helical" evidence="8">
    <location>
        <begin position="12"/>
        <end position="35"/>
    </location>
</feature>
<feature type="transmembrane region" description="Helical" evidence="8">
    <location>
        <begin position="280"/>
        <end position="304"/>
    </location>
</feature>
<dbReference type="AlphaFoldDB" id="A0A096F6D6"/>
<evidence type="ECO:0000256" key="6">
    <source>
        <dbReference type="ARBA" id="ARBA00022989"/>
    </source>
</evidence>
<protein>
    <recommendedName>
        <fullName evidence="8">Bcr/CflA family efflux transporter</fullName>
    </recommendedName>
</protein>
<reference evidence="10 11" key="1">
    <citation type="submission" date="2013-09" db="EMBL/GenBank/DDBJ databases">
        <title>High correlation between genotypes and phenotypes of environmental bacteria Comamonas testosteroni strains.</title>
        <authorList>
            <person name="Liu L."/>
            <person name="Zhu W."/>
            <person name="Xia X."/>
            <person name="Xu B."/>
            <person name="Luo M."/>
            <person name="Wang G."/>
        </authorList>
    </citation>
    <scope>NUCLEOTIDE SEQUENCE [LARGE SCALE GENOMIC DNA]</scope>
    <source>
        <strain evidence="10 11">JL40</strain>
    </source>
</reference>
<dbReference type="InterPro" id="IPR020846">
    <property type="entry name" value="MFS_dom"/>
</dbReference>
<feature type="transmembrane region" description="Helical" evidence="8">
    <location>
        <begin position="47"/>
        <end position="66"/>
    </location>
</feature>
<dbReference type="InterPro" id="IPR004812">
    <property type="entry name" value="Efflux_drug-R_Bcr/CmlA"/>
</dbReference>
<feature type="transmembrane region" description="Helical" evidence="8">
    <location>
        <begin position="250"/>
        <end position="268"/>
    </location>
</feature>
<feature type="transmembrane region" description="Helical" evidence="8">
    <location>
        <begin position="371"/>
        <end position="390"/>
    </location>
</feature>
<dbReference type="PANTHER" id="PTHR23502:SF132">
    <property type="entry name" value="POLYAMINE TRANSPORTER 2-RELATED"/>
    <property type="match status" value="1"/>
</dbReference>
<sequence length="402" mass="41377">MQSPVTPVRKAPLWLLVMVTIAGTMAMHMFIPALPDAARHFGASSGQMQQTITVYILGLALGQLIYGPMSDALGRRPLLLVGLCLYTVASLAAFLAPSANMLIGARLIQALGGCAGLALGRAIARDTATPETAVGSLALLNLMMMIGPGIAPSIGSGLDALFGWRIIFAVLALMGALTAIGVWRLLPETGHPTGKLNWRTVRNDYRTLLGSPQFLGFAIGGGSATTSMYAFIAAAPFIFIEQLHTSKAQLGIYLGVLMAGMAAGNALARQLIKRWPLERLILGGNMLSLGSAAALVVLTLLQLINVPAVVTLMLLFTLGSGMTSPAALSKALGVHSDLTGSAAGVYGFTQMAVGGLCTFGASLGASLGGSPALSAFTVLLIACIVGQLGFRSALKMKPASSA</sequence>
<evidence type="ECO:0000256" key="7">
    <source>
        <dbReference type="ARBA" id="ARBA00023136"/>
    </source>
</evidence>
<dbReference type="NCBIfam" id="TIGR00710">
    <property type="entry name" value="efflux_Bcr_CflA"/>
    <property type="match status" value="1"/>
</dbReference>
<proteinExistence type="inferred from homology"/>
<accession>A0A096F6D6</accession>
<feature type="transmembrane region" description="Helical" evidence="8">
    <location>
        <begin position="132"/>
        <end position="150"/>
    </location>
</feature>
<evidence type="ECO:0000256" key="1">
    <source>
        <dbReference type="ARBA" id="ARBA00004651"/>
    </source>
</evidence>
<evidence type="ECO:0000313" key="10">
    <source>
        <dbReference type="EMBL" id="KGH25298.1"/>
    </source>
</evidence>
<dbReference type="Proteomes" id="UP000029553">
    <property type="component" value="Unassembled WGS sequence"/>
</dbReference>
<keyword evidence="5 8" id="KW-0812">Transmembrane</keyword>
<dbReference type="SUPFAM" id="SSF103473">
    <property type="entry name" value="MFS general substrate transporter"/>
    <property type="match status" value="1"/>
</dbReference>
<dbReference type="Pfam" id="PF07690">
    <property type="entry name" value="MFS_1"/>
    <property type="match status" value="1"/>
</dbReference>
<keyword evidence="8" id="KW-0997">Cell inner membrane</keyword>
<dbReference type="GO" id="GO:0005886">
    <property type="term" value="C:plasma membrane"/>
    <property type="evidence" value="ECO:0007669"/>
    <property type="project" value="UniProtKB-SubCell"/>
</dbReference>
<dbReference type="EMBL" id="AWOR01000089">
    <property type="protein sequence ID" value="KGH25298.1"/>
    <property type="molecule type" value="Genomic_DNA"/>
</dbReference>
<organism evidence="10 11">
    <name type="scientific">Comamonas testosteroni</name>
    <name type="common">Pseudomonas testosteroni</name>
    <dbReference type="NCBI Taxonomy" id="285"/>
    <lineage>
        <taxon>Bacteria</taxon>
        <taxon>Pseudomonadati</taxon>
        <taxon>Pseudomonadota</taxon>
        <taxon>Betaproteobacteria</taxon>
        <taxon>Burkholderiales</taxon>
        <taxon>Comamonadaceae</taxon>
        <taxon>Comamonas</taxon>
    </lineage>
</organism>
<dbReference type="CDD" id="cd17320">
    <property type="entry name" value="MFS_MdfA_MDR_like"/>
    <property type="match status" value="1"/>
</dbReference>
<keyword evidence="6 8" id="KW-1133">Transmembrane helix</keyword>
<feature type="transmembrane region" description="Helical" evidence="8">
    <location>
        <begin position="78"/>
        <end position="96"/>
    </location>
</feature>
<comment type="similarity">
    <text evidence="2 8">Belongs to the major facilitator superfamily. Bcr/CmlA family.</text>
</comment>
<evidence type="ECO:0000256" key="5">
    <source>
        <dbReference type="ARBA" id="ARBA00022692"/>
    </source>
</evidence>
<dbReference type="PROSITE" id="PS50850">
    <property type="entry name" value="MFS"/>
    <property type="match status" value="1"/>
</dbReference>
<feature type="transmembrane region" description="Helical" evidence="8">
    <location>
        <begin position="102"/>
        <end position="120"/>
    </location>
</feature>
<keyword evidence="7 8" id="KW-0472">Membrane</keyword>
<keyword evidence="4" id="KW-1003">Cell membrane</keyword>
<evidence type="ECO:0000256" key="2">
    <source>
        <dbReference type="ARBA" id="ARBA00006236"/>
    </source>
</evidence>
<feature type="transmembrane region" description="Helical" evidence="8">
    <location>
        <begin position="214"/>
        <end position="238"/>
    </location>
</feature>
<dbReference type="Gene3D" id="1.20.1720.10">
    <property type="entry name" value="Multidrug resistance protein D"/>
    <property type="match status" value="1"/>
</dbReference>
<name>A0A096F6D6_COMTE</name>
<dbReference type="InterPro" id="IPR011701">
    <property type="entry name" value="MFS"/>
</dbReference>
<evidence type="ECO:0000313" key="11">
    <source>
        <dbReference type="Proteomes" id="UP000029553"/>
    </source>
</evidence>
<evidence type="ECO:0000256" key="8">
    <source>
        <dbReference type="RuleBase" id="RU365088"/>
    </source>
</evidence>
<feature type="transmembrane region" description="Helical" evidence="8">
    <location>
        <begin position="162"/>
        <end position="186"/>
    </location>
</feature>
<dbReference type="GO" id="GO:0042910">
    <property type="term" value="F:xenobiotic transmembrane transporter activity"/>
    <property type="evidence" value="ECO:0007669"/>
    <property type="project" value="InterPro"/>
</dbReference>
<evidence type="ECO:0000256" key="3">
    <source>
        <dbReference type="ARBA" id="ARBA00022448"/>
    </source>
</evidence>
<gene>
    <name evidence="10" type="ORF">P353_26235</name>
</gene>
<comment type="subcellular location">
    <subcellularLocation>
        <location evidence="8">Cell inner membrane</location>
        <topology evidence="8">Multi-pass membrane protein</topology>
    </subcellularLocation>
    <subcellularLocation>
        <location evidence="1">Cell membrane</location>
        <topology evidence="1">Multi-pass membrane protein</topology>
    </subcellularLocation>
</comment>